<evidence type="ECO:0000313" key="4">
    <source>
        <dbReference type="Ensembl" id="ENSSCAP00000001847.1"/>
    </source>
</evidence>
<dbReference type="SUPFAM" id="SSF46785">
    <property type="entry name" value="Winged helix' DNA-binding domain"/>
    <property type="match status" value="1"/>
</dbReference>
<dbReference type="Gene3D" id="1.10.10.10">
    <property type="entry name" value="Winged helix-like DNA-binding domain superfamily/Winged helix DNA-binding domain"/>
    <property type="match status" value="1"/>
</dbReference>
<keyword evidence="2" id="KW-0689">Ribosomal protein</keyword>
<dbReference type="GO" id="GO:0003723">
    <property type="term" value="F:RNA binding"/>
    <property type="evidence" value="ECO:0007669"/>
    <property type="project" value="TreeGrafter"/>
</dbReference>
<evidence type="ECO:0000256" key="1">
    <source>
        <dbReference type="ARBA" id="ARBA00010014"/>
    </source>
</evidence>
<dbReference type="Proteomes" id="UP000694409">
    <property type="component" value="Unassembled WGS sequence"/>
</dbReference>
<dbReference type="Ensembl" id="ENSSCAT00000002150.1">
    <property type="protein sequence ID" value="ENSSCAP00000001847.1"/>
    <property type="gene ID" value="ENSSCAG00000001592.1"/>
</dbReference>
<dbReference type="GO" id="GO:0000028">
    <property type="term" value="P:ribosomal small subunit assembly"/>
    <property type="evidence" value="ECO:0007669"/>
    <property type="project" value="TreeGrafter"/>
</dbReference>
<name>A0A8C9KSV7_SERCA</name>
<dbReference type="PANTHER" id="PTHR11710:SF0">
    <property type="entry name" value="40S RIBOSOMAL PROTEIN S19"/>
    <property type="match status" value="1"/>
</dbReference>
<dbReference type="GeneTree" id="ENSGT01090000263349"/>
<reference evidence="4" key="2">
    <citation type="submission" date="2025-09" db="UniProtKB">
        <authorList>
            <consortium name="Ensembl"/>
        </authorList>
    </citation>
    <scope>IDENTIFICATION</scope>
</reference>
<dbReference type="GO" id="GO:0022627">
    <property type="term" value="C:cytosolic small ribosomal subunit"/>
    <property type="evidence" value="ECO:0007669"/>
    <property type="project" value="TreeGrafter"/>
</dbReference>
<evidence type="ECO:0000256" key="3">
    <source>
        <dbReference type="ARBA" id="ARBA00023274"/>
    </source>
</evidence>
<keyword evidence="3" id="KW-0687">Ribonucleoprotein</keyword>
<keyword evidence="5" id="KW-1185">Reference proteome</keyword>
<dbReference type="GO" id="GO:0006412">
    <property type="term" value="P:translation"/>
    <property type="evidence" value="ECO:0007669"/>
    <property type="project" value="InterPro"/>
</dbReference>
<dbReference type="InterPro" id="IPR036388">
    <property type="entry name" value="WH-like_DNA-bd_sf"/>
</dbReference>
<dbReference type="AlphaFoldDB" id="A0A8C9KSV7"/>
<protein>
    <submittedName>
        <fullName evidence="4">Uncharacterized protein</fullName>
    </submittedName>
</protein>
<dbReference type="PANTHER" id="PTHR11710">
    <property type="entry name" value="40S RIBOSOMAL PROTEIN S19"/>
    <property type="match status" value="1"/>
</dbReference>
<dbReference type="InterPro" id="IPR036390">
    <property type="entry name" value="WH_DNA-bd_sf"/>
</dbReference>
<dbReference type="GO" id="GO:0003735">
    <property type="term" value="F:structural constituent of ribosome"/>
    <property type="evidence" value="ECO:0007669"/>
    <property type="project" value="InterPro"/>
</dbReference>
<evidence type="ECO:0000256" key="2">
    <source>
        <dbReference type="ARBA" id="ARBA00022980"/>
    </source>
</evidence>
<evidence type="ECO:0000313" key="5">
    <source>
        <dbReference type="Proteomes" id="UP000694409"/>
    </source>
</evidence>
<organism evidence="4 5">
    <name type="scientific">Serinus canaria</name>
    <name type="common">Island canary</name>
    <name type="synonym">Fringilla canaria</name>
    <dbReference type="NCBI Taxonomy" id="9135"/>
    <lineage>
        <taxon>Eukaryota</taxon>
        <taxon>Metazoa</taxon>
        <taxon>Chordata</taxon>
        <taxon>Craniata</taxon>
        <taxon>Vertebrata</taxon>
        <taxon>Euteleostomi</taxon>
        <taxon>Archelosauria</taxon>
        <taxon>Archosauria</taxon>
        <taxon>Dinosauria</taxon>
        <taxon>Saurischia</taxon>
        <taxon>Theropoda</taxon>
        <taxon>Coelurosauria</taxon>
        <taxon>Aves</taxon>
        <taxon>Neognathae</taxon>
        <taxon>Neoaves</taxon>
        <taxon>Telluraves</taxon>
        <taxon>Australaves</taxon>
        <taxon>Passeriformes</taxon>
        <taxon>Passeroidea</taxon>
        <taxon>Fringillidae</taxon>
        <taxon>Carduelinae</taxon>
        <taxon>Serinus</taxon>
    </lineage>
</organism>
<reference evidence="4" key="1">
    <citation type="submission" date="2025-08" db="UniProtKB">
        <authorList>
            <consortium name="Ensembl"/>
        </authorList>
    </citation>
    <scope>IDENTIFICATION</scope>
</reference>
<accession>A0A8C9KSV7</accession>
<proteinExistence type="inferred from homology"/>
<comment type="similarity">
    <text evidence="1">Belongs to the eukaryotic ribosomal protein eS19 family.</text>
</comment>
<dbReference type="Pfam" id="PF01090">
    <property type="entry name" value="Ribosomal_S19e"/>
    <property type="match status" value="1"/>
</dbReference>
<sequence>MARRDPGGAQGGGEGPGRVLEALKVVEKDQDGGRKLTPQGQRDLDRIAGQVSPAWAFPELSPKFG</sequence>
<dbReference type="InterPro" id="IPR001266">
    <property type="entry name" value="Ribosomal_eS19"/>
</dbReference>